<gene>
    <name evidence="1" type="ORF">PHMEG_0007949</name>
</gene>
<accession>A0A225WMC5</accession>
<sequence length="278" mass="31817">MTGTAIRTFLKAKGADVSASVISRMKQKNGDKLHSDLTESNQNLEAYFRLMSVKNSGMTRSDCDGAYKTFRAVLIINNPSAAEWLDVIEQSHWVKYAFNEKFGLATFNEITSNLSEQANTWMSNDFRSSKRLDGFHLYFVKLSKPMSARDGQRAAGSRPTIILNWYRNARTGQLPLEYVDLPHLWRAPTVFYILDRSSGQGMHLLYLGDDHFPRGHVISAVIQEGTRIDQLYDISNSCRDRQQRRFSNISAFSQPTKKYPLNDLEKYTLNLKAQTQRI</sequence>
<evidence type="ECO:0000313" key="2">
    <source>
        <dbReference type="Proteomes" id="UP000198211"/>
    </source>
</evidence>
<proteinExistence type="predicted"/>
<evidence type="ECO:0000313" key="1">
    <source>
        <dbReference type="EMBL" id="OWZ18030.1"/>
    </source>
</evidence>
<dbReference type="EMBL" id="NBNE01000653">
    <property type="protein sequence ID" value="OWZ18030.1"/>
    <property type="molecule type" value="Genomic_DNA"/>
</dbReference>
<comment type="caution">
    <text evidence="1">The sequence shown here is derived from an EMBL/GenBank/DDBJ whole genome shotgun (WGS) entry which is preliminary data.</text>
</comment>
<name>A0A225WMC5_9STRA</name>
<reference evidence="2" key="1">
    <citation type="submission" date="2017-03" db="EMBL/GenBank/DDBJ databases">
        <title>Phytopthora megakarya and P. palmivora, two closely related causual agents of cacao black pod achieved similar genome size and gene model numbers by different mechanisms.</title>
        <authorList>
            <person name="Ali S."/>
            <person name="Shao J."/>
            <person name="Larry D.J."/>
            <person name="Kronmiller B."/>
            <person name="Shen D."/>
            <person name="Strem M.D."/>
            <person name="Melnick R.L."/>
            <person name="Guiltinan M.J."/>
            <person name="Tyler B.M."/>
            <person name="Meinhardt L.W."/>
            <person name="Bailey B.A."/>
        </authorList>
    </citation>
    <scope>NUCLEOTIDE SEQUENCE [LARGE SCALE GENOMIC DNA]</scope>
    <source>
        <strain evidence="2">zdho120</strain>
    </source>
</reference>
<keyword evidence="2" id="KW-1185">Reference proteome</keyword>
<protein>
    <submittedName>
        <fullName evidence="1">Uncharacterized protein</fullName>
    </submittedName>
</protein>
<dbReference type="STRING" id="4795.A0A225WMC5"/>
<dbReference type="Proteomes" id="UP000198211">
    <property type="component" value="Unassembled WGS sequence"/>
</dbReference>
<dbReference type="AlphaFoldDB" id="A0A225WMC5"/>
<organism evidence="1 2">
    <name type="scientific">Phytophthora megakarya</name>
    <dbReference type="NCBI Taxonomy" id="4795"/>
    <lineage>
        <taxon>Eukaryota</taxon>
        <taxon>Sar</taxon>
        <taxon>Stramenopiles</taxon>
        <taxon>Oomycota</taxon>
        <taxon>Peronosporomycetes</taxon>
        <taxon>Peronosporales</taxon>
        <taxon>Peronosporaceae</taxon>
        <taxon>Phytophthora</taxon>
    </lineage>
</organism>
<dbReference type="OrthoDB" id="128916at2759"/>